<protein>
    <submittedName>
        <fullName evidence="1">Uncharacterized protein</fullName>
    </submittedName>
</protein>
<evidence type="ECO:0000313" key="1">
    <source>
        <dbReference type="EMBL" id="KAI0092770.1"/>
    </source>
</evidence>
<gene>
    <name evidence="1" type="ORF">BDY19DRAFT_903528</name>
</gene>
<dbReference type="EMBL" id="MU274903">
    <property type="protein sequence ID" value="KAI0092770.1"/>
    <property type="molecule type" value="Genomic_DNA"/>
</dbReference>
<comment type="caution">
    <text evidence="1">The sequence shown here is derived from an EMBL/GenBank/DDBJ whole genome shotgun (WGS) entry which is preliminary data.</text>
</comment>
<sequence length="178" mass="19520">MWRCDGRLDTYGREEPWPPQKSIGQWGNQAETSVQSLVTSGNLSRWAALSGPWTHWNGAEFGIQTRRNVLCKVGGCRRDDRRRRERESNGGIEEEEEEEGRGMAGCKRDQVTRDCDEDVELVTRWSLLLFSPPPLSFPTSASVCVCIAYKTAETAGAGDPTGELAGALAGALNHPAAP</sequence>
<name>A0ACB8UGH0_9APHY</name>
<evidence type="ECO:0000313" key="2">
    <source>
        <dbReference type="Proteomes" id="UP001055072"/>
    </source>
</evidence>
<keyword evidence="2" id="KW-1185">Reference proteome</keyword>
<dbReference type="Proteomes" id="UP001055072">
    <property type="component" value="Unassembled WGS sequence"/>
</dbReference>
<proteinExistence type="predicted"/>
<organism evidence="1 2">
    <name type="scientific">Irpex rosettiformis</name>
    <dbReference type="NCBI Taxonomy" id="378272"/>
    <lineage>
        <taxon>Eukaryota</taxon>
        <taxon>Fungi</taxon>
        <taxon>Dikarya</taxon>
        <taxon>Basidiomycota</taxon>
        <taxon>Agaricomycotina</taxon>
        <taxon>Agaricomycetes</taxon>
        <taxon>Polyporales</taxon>
        <taxon>Irpicaceae</taxon>
        <taxon>Irpex</taxon>
    </lineage>
</organism>
<reference evidence="1" key="1">
    <citation type="journal article" date="2021" name="Environ. Microbiol.">
        <title>Gene family expansions and transcriptome signatures uncover fungal adaptations to wood decay.</title>
        <authorList>
            <person name="Hage H."/>
            <person name="Miyauchi S."/>
            <person name="Viragh M."/>
            <person name="Drula E."/>
            <person name="Min B."/>
            <person name="Chaduli D."/>
            <person name="Navarro D."/>
            <person name="Favel A."/>
            <person name="Norest M."/>
            <person name="Lesage-Meessen L."/>
            <person name="Balint B."/>
            <person name="Merenyi Z."/>
            <person name="de Eugenio L."/>
            <person name="Morin E."/>
            <person name="Martinez A.T."/>
            <person name="Baldrian P."/>
            <person name="Stursova M."/>
            <person name="Martinez M.J."/>
            <person name="Novotny C."/>
            <person name="Magnuson J.K."/>
            <person name="Spatafora J.W."/>
            <person name="Maurice S."/>
            <person name="Pangilinan J."/>
            <person name="Andreopoulos W."/>
            <person name="LaButti K."/>
            <person name="Hundley H."/>
            <person name="Na H."/>
            <person name="Kuo A."/>
            <person name="Barry K."/>
            <person name="Lipzen A."/>
            <person name="Henrissat B."/>
            <person name="Riley R."/>
            <person name="Ahrendt S."/>
            <person name="Nagy L.G."/>
            <person name="Grigoriev I.V."/>
            <person name="Martin F."/>
            <person name="Rosso M.N."/>
        </authorList>
    </citation>
    <scope>NUCLEOTIDE SEQUENCE</scope>
    <source>
        <strain evidence="1">CBS 384.51</strain>
    </source>
</reference>
<accession>A0ACB8UGH0</accession>